<name>A0A1H9DL27_9ACTN</name>
<dbReference type="Pfam" id="PF00582">
    <property type="entry name" value="Usp"/>
    <property type="match status" value="2"/>
</dbReference>
<dbReference type="SUPFAM" id="SSF52402">
    <property type="entry name" value="Adenine nucleotide alpha hydrolases-like"/>
    <property type="match status" value="2"/>
</dbReference>
<sequence length="296" mass="31826">MTSSQGRRPIVVGVDPDPSRRSALAWAADEAARRGLPLRVVHAESVPTGGYWSSELRPSWEQWNRALHEAGERVLRDAVSFAEERQPRVEVSWLLAEGHPAWVLREETRNAAMAVVGSWHLSSAQELFGSAAVGLPLTAHAPCPVVVLREPEHVVRQPPYLVVGVDGSPDSAAAVDFAFEEASLRGAALRALYVWHPPLLGSLDEDAAEQEARRLLSESVAGRTAAHPEVELRREFVRGHPVQVLAEASEQAMGLVVGTRGRGGFTGMLLGSVSQGVLHHARCPVFTVPAAGGRAA</sequence>
<reference evidence="3 4" key="1">
    <citation type="submission" date="2016-10" db="EMBL/GenBank/DDBJ databases">
        <authorList>
            <person name="de Groot N.N."/>
        </authorList>
    </citation>
    <scope>NUCLEOTIDE SEQUENCE [LARGE SCALE GENOMIC DNA]</scope>
    <source>
        <strain evidence="3 4">CGMCC 4.3519</strain>
    </source>
</reference>
<dbReference type="AlphaFoldDB" id="A0A1H9DL27"/>
<dbReference type="EMBL" id="FOET01000004">
    <property type="protein sequence ID" value="SEQ14210.1"/>
    <property type="molecule type" value="Genomic_DNA"/>
</dbReference>
<dbReference type="PANTHER" id="PTHR46268">
    <property type="entry name" value="STRESS RESPONSE PROTEIN NHAX"/>
    <property type="match status" value="1"/>
</dbReference>
<dbReference type="PRINTS" id="PR01438">
    <property type="entry name" value="UNVRSLSTRESS"/>
</dbReference>
<evidence type="ECO:0000259" key="2">
    <source>
        <dbReference type="Pfam" id="PF00582"/>
    </source>
</evidence>
<protein>
    <submittedName>
        <fullName evidence="3">Nucleotide-binding universal stress protein, UspA family</fullName>
    </submittedName>
</protein>
<dbReference type="Gene3D" id="3.40.50.620">
    <property type="entry name" value="HUPs"/>
    <property type="match status" value="2"/>
</dbReference>
<proteinExistence type="inferred from homology"/>
<dbReference type="InterPro" id="IPR014729">
    <property type="entry name" value="Rossmann-like_a/b/a_fold"/>
</dbReference>
<dbReference type="PANTHER" id="PTHR46268:SF6">
    <property type="entry name" value="UNIVERSAL STRESS PROTEIN UP12"/>
    <property type="match status" value="1"/>
</dbReference>
<dbReference type="Proteomes" id="UP000199055">
    <property type="component" value="Unassembled WGS sequence"/>
</dbReference>
<evidence type="ECO:0000256" key="1">
    <source>
        <dbReference type="ARBA" id="ARBA00008791"/>
    </source>
</evidence>
<feature type="domain" description="UspA" evidence="2">
    <location>
        <begin position="162"/>
        <end position="289"/>
    </location>
</feature>
<organism evidence="3 4">
    <name type="scientific">Streptomyces radiopugnans</name>
    <dbReference type="NCBI Taxonomy" id="403935"/>
    <lineage>
        <taxon>Bacteria</taxon>
        <taxon>Bacillati</taxon>
        <taxon>Actinomycetota</taxon>
        <taxon>Actinomycetes</taxon>
        <taxon>Kitasatosporales</taxon>
        <taxon>Streptomycetaceae</taxon>
        <taxon>Streptomyces</taxon>
    </lineage>
</organism>
<dbReference type="InterPro" id="IPR006016">
    <property type="entry name" value="UspA"/>
</dbReference>
<dbReference type="InterPro" id="IPR006015">
    <property type="entry name" value="Universal_stress_UspA"/>
</dbReference>
<comment type="similarity">
    <text evidence="1">Belongs to the universal stress protein A family.</text>
</comment>
<accession>A0A1H9DL27</accession>
<keyword evidence="4" id="KW-1185">Reference proteome</keyword>
<feature type="domain" description="UspA" evidence="2">
    <location>
        <begin position="7"/>
        <end position="149"/>
    </location>
</feature>
<evidence type="ECO:0000313" key="3">
    <source>
        <dbReference type="EMBL" id="SEQ14210.1"/>
    </source>
</evidence>
<gene>
    <name evidence="3" type="ORF">SAMN05216481_104161</name>
</gene>
<dbReference type="RefSeq" id="WP_093658155.1">
    <property type="nucleotide sequence ID" value="NZ_FOET01000004.1"/>
</dbReference>
<evidence type="ECO:0000313" key="4">
    <source>
        <dbReference type="Proteomes" id="UP000199055"/>
    </source>
</evidence>
<dbReference type="STRING" id="403935.SAMN05216481_104161"/>